<organism evidence="5 6">
    <name type="scientific">Vitis vinifera</name>
    <name type="common">Grape</name>
    <dbReference type="NCBI Taxonomy" id="29760"/>
    <lineage>
        <taxon>Eukaryota</taxon>
        <taxon>Viridiplantae</taxon>
        <taxon>Streptophyta</taxon>
        <taxon>Embryophyta</taxon>
        <taxon>Tracheophyta</taxon>
        <taxon>Spermatophyta</taxon>
        <taxon>Magnoliopsida</taxon>
        <taxon>eudicotyledons</taxon>
        <taxon>Gunneridae</taxon>
        <taxon>Pentapetalae</taxon>
        <taxon>rosids</taxon>
        <taxon>Vitales</taxon>
        <taxon>Vitaceae</taxon>
        <taxon>Viteae</taxon>
        <taxon>Vitis</taxon>
    </lineage>
</organism>
<comment type="similarity">
    <text evidence="1 2">Belongs to the peptidase C19 family.</text>
</comment>
<feature type="compositionally biased region" description="Basic and acidic residues" evidence="3">
    <location>
        <begin position="879"/>
        <end position="896"/>
    </location>
</feature>
<dbReference type="Pfam" id="PF00443">
    <property type="entry name" value="UCH"/>
    <property type="match status" value="1"/>
</dbReference>
<feature type="region of interest" description="Disordered" evidence="3">
    <location>
        <begin position="949"/>
        <end position="997"/>
    </location>
</feature>
<evidence type="ECO:0000259" key="4">
    <source>
        <dbReference type="PROSITE" id="PS50235"/>
    </source>
</evidence>
<feature type="domain" description="USP" evidence="4">
    <location>
        <begin position="107"/>
        <end position="411"/>
    </location>
</feature>
<accession>F6I1Y1</accession>
<dbReference type="InterPro" id="IPR050164">
    <property type="entry name" value="Peptidase_C19"/>
</dbReference>
<feature type="compositionally biased region" description="Polar residues" evidence="3">
    <location>
        <begin position="510"/>
        <end position="520"/>
    </location>
</feature>
<dbReference type="PaxDb" id="29760-VIT_00s0174g00260.t01"/>
<dbReference type="STRING" id="29760.F6I1Y1"/>
<dbReference type="FunFam" id="3.90.70.10:FF:000078">
    <property type="entry name" value="Ubiquitin carboxyl-terminal hydrolase 23"/>
    <property type="match status" value="1"/>
</dbReference>
<feature type="region of interest" description="Disordered" evidence="3">
    <location>
        <begin position="50"/>
        <end position="93"/>
    </location>
</feature>
<dbReference type="EMBL" id="FN596519">
    <property type="protein sequence ID" value="CCB60948.1"/>
    <property type="molecule type" value="Genomic_DNA"/>
</dbReference>
<dbReference type="Gene3D" id="3.90.70.10">
    <property type="entry name" value="Cysteine proteinases"/>
    <property type="match status" value="1"/>
</dbReference>
<dbReference type="FunCoup" id="F6I1Y1">
    <property type="interactions" value="1147"/>
</dbReference>
<evidence type="ECO:0000313" key="5">
    <source>
        <dbReference type="EMBL" id="CCB60948.1"/>
    </source>
</evidence>
<dbReference type="InterPro" id="IPR028889">
    <property type="entry name" value="USP"/>
</dbReference>
<feature type="compositionally biased region" description="Basic and acidic residues" evidence="3">
    <location>
        <begin position="826"/>
        <end position="838"/>
    </location>
</feature>
<feature type="region of interest" description="Disordered" evidence="3">
    <location>
        <begin position="794"/>
        <end position="843"/>
    </location>
</feature>
<dbReference type="GO" id="GO:0006508">
    <property type="term" value="P:proteolysis"/>
    <property type="evidence" value="ECO:0007669"/>
    <property type="project" value="UniProtKB-KW"/>
</dbReference>
<dbReference type="PANTHER" id="PTHR24006:SF663">
    <property type="entry name" value="UBIQUITIN CARBOXYL-TERMINAL HYDROLASE 23"/>
    <property type="match status" value="1"/>
</dbReference>
<comment type="function">
    <text evidence="2">Recognizes and hydrolyzes the peptide bond at the C-terminal Gly of ubiquitin. Involved in the processing of poly-ubiquitin precursors as well as that of ubiquitinated proteins.</text>
</comment>
<feature type="compositionally biased region" description="Low complexity" evidence="3">
    <location>
        <begin position="17"/>
        <end position="29"/>
    </location>
</feature>
<comment type="catalytic activity">
    <reaction evidence="2">
        <text>Thiol-dependent hydrolysis of ester, thioester, amide, peptide and isopeptide bonds formed by the C-terminal Gly of ubiquitin (a 76-residue protein attached to proteins as an intracellular targeting signal).</text>
        <dbReference type="EC" id="3.4.19.12"/>
    </reaction>
</comment>
<evidence type="ECO:0000256" key="2">
    <source>
        <dbReference type="RuleBase" id="RU366025"/>
    </source>
</evidence>
<dbReference type="CDD" id="cd02661">
    <property type="entry name" value="Peptidase_C19E"/>
    <property type="match status" value="1"/>
</dbReference>
<dbReference type="HOGENOM" id="CLU_013307_0_0_1"/>
<dbReference type="GO" id="GO:0005634">
    <property type="term" value="C:nucleus"/>
    <property type="evidence" value="ECO:0000318"/>
    <property type="project" value="GO_Central"/>
</dbReference>
<keyword evidence="2" id="KW-0788">Thiol protease</keyword>
<dbReference type="InParanoid" id="F6I1Y1"/>
<feature type="region of interest" description="Disordered" evidence="3">
    <location>
        <begin position="502"/>
        <end position="546"/>
    </location>
</feature>
<feature type="compositionally biased region" description="Polar residues" evidence="3">
    <location>
        <begin position="706"/>
        <end position="722"/>
    </location>
</feature>
<dbReference type="PROSITE" id="PS50235">
    <property type="entry name" value="USP_3"/>
    <property type="match status" value="1"/>
</dbReference>
<dbReference type="EC" id="3.4.19.12" evidence="2"/>
<dbReference type="InterPro" id="IPR001394">
    <property type="entry name" value="Peptidase_C19_UCH"/>
</dbReference>
<dbReference type="SUPFAM" id="SSF54001">
    <property type="entry name" value="Cysteine proteinases"/>
    <property type="match status" value="1"/>
</dbReference>
<feature type="region of interest" description="Disordered" evidence="3">
    <location>
        <begin position="861"/>
        <end position="897"/>
    </location>
</feature>
<protein>
    <recommendedName>
        <fullName evidence="2">Ubiquitin carboxyl-terminal hydrolase</fullName>
        <ecNumber evidence="2">3.4.19.12</ecNumber>
    </recommendedName>
</protein>
<dbReference type="InterPro" id="IPR018200">
    <property type="entry name" value="USP_CS"/>
</dbReference>
<dbReference type="GO" id="GO:0016579">
    <property type="term" value="P:protein deubiquitination"/>
    <property type="evidence" value="ECO:0007669"/>
    <property type="project" value="InterPro"/>
</dbReference>
<dbReference type="Proteomes" id="UP000009183">
    <property type="component" value="Unassembled WGS sequence, unordered"/>
</dbReference>
<dbReference type="ExpressionAtlas" id="F6I1Y1">
    <property type="expression patterns" value="baseline and differential"/>
</dbReference>
<name>F6I1Y1_VITVI</name>
<feature type="compositionally biased region" description="Basic residues" evidence="3">
    <location>
        <begin position="976"/>
        <end position="985"/>
    </location>
</feature>
<dbReference type="InterPro" id="IPR038765">
    <property type="entry name" value="Papain-like_cys_pep_sf"/>
</dbReference>
<dbReference type="GO" id="GO:0031647">
    <property type="term" value="P:regulation of protein stability"/>
    <property type="evidence" value="ECO:0000318"/>
    <property type="project" value="GO_Central"/>
</dbReference>
<feature type="region of interest" description="Disordered" evidence="3">
    <location>
        <begin position="1"/>
        <end position="29"/>
    </location>
</feature>
<sequence length="997" mass="109283">MAEALISNPEANAQENGPSASPHPSSAGSLFHRRIDFHLTRKPYSGFTNGSGGFRLETLNPTTDPKRSGHSTGPAASSGKKQDGSDHVENGLDPELSIGITVRRIGAGLENLGNTCFLNSVLQCLTYTEPLAAYLQSGKHQNSCHIAGFCALCAIQKHVSRALQSTGRILAPKDLVSNLRCISRNFRNARQEDAHEYMVNLLETMHKCCLPSGVPSESPSAYEKSLVHKIFGGLLRSQVKCMQCSYCSNKFDPFLDLSLEIFKADSLHKALMHFTATEQLDGGERQYQCQRCKQKVKALKQLTVHKAPYVLTIHLKRFGAHDPGQKIDKKVHFGPTMDLKPFVSGSYEENLKYTLYGVLVHAGWSTHSGHYYCFVRTSTGMWYSLDDNRVVQVSERTVLDQKAYMLFYVRDRKNFTPKKSIDVVQKQNLVASAIAKKTYSSVSQGLKETIQNGPVEKSLRGVVASAAVTKNDVSNVGLSKESLSKEASAPKSSRFSSECLALKNGPMSEPSPNVALSKQQVKGPPVLNPTLEKSMPPSAPSVKGSSDCLALKKGPMSKPSPNVALSKQRVKGPPVLNPTLEKSMPPSALSVKGSGITNLGNAIAATTSAKFNERSEDEISKKDQGILDVIQANCIGSQNSAADKPDSGKTSPKVSIISNADETLDKVEPVKLPNGPSGENFQVDSMPKGSAAGDSLIEKADDGGQKLSTKTVEFSSPSSMMNGSIHMKTLDCKPHRKFKKKNMKCRMRSMHLVSNNLFRASLSLRKKKKHRRSKRHTSDIKNLTQEHLLEAGCLSVGQGPSTSDKTQTTSVGPTNRWGKRVKHGTKKGDKRTAGKDVKTSNSECVMDTMDVEFRDRIGEEGAMLATDKEPQKSSISVAKQRDAQRSDSLNDSKRDQMQNGLMSMLTRGLDETIVARWDEIEWPSNRVMESRSVEGVTIGYVPDEWDEEYDRGKRKKVRSSNGSFGGPNPFQEIATKKAHFKKAKKDRSSSGNQPFRI</sequence>
<keyword evidence="2" id="KW-0833">Ubl conjugation pathway</keyword>
<keyword evidence="2" id="KW-0378">Hydrolase</keyword>
<evidence type="ECO:0000313" key="6">
    <source>
        <dbReference type="Proteomes" id="UP000009183"/>
    </source>
</evidence>
<feature type="compositionally biased region" description="Polar residues" evidence="3">
    <location>
        <begin position="798"/>
        <end position="813"/>
    </location>
</feature>
<keyword evidence="6" id="KW-1185">Reference proteome</keyword>
<dbReference type="PROSITE" id="PS00972">
    <property type="entry name" value="USP_1"/>
    <property type="match status" value="1"/>
</dbReference>
<keyword evidence="2" id="KW-0645">Protease</keyword>
<feature type="compositionally biased region" description="Basic and acidic residues" evidence="3">
    <location>
        <begin position="80"/>
        <end position="90"/>
    </location>
</feature>
<reference evidence="6" key="1">
    <citation type="journal article" date="2007" name="Nature">
        <title>The grapevine genome sequence suggests ancestral hexaploidization in major angiosperm phyla.</title>
        <authorList>
            <consortium name="The French-Italian Public Consortium for Grapevine Genome Characterization."/>
            <person name="Jaillon O."/>
            <person name="Aury J.-M."/>
            <person name="Noel B."/>
            <person name="Policriti A."/>
            <person name="Clepet C."/>
            <person name="Casagrande A."/>
            <person name="Choisne N."/>
            <person name="Aubourg S."/>
            <person name="Vitulo N."/>
            <person name="Jubin C."/>
            <person name="Vezzi A."/>
            <person name="Legeai F."/>
            <person name="Hugueney P."/>
            <person name="Dasilva C."/>
            <person name="Horner D."/>
            <person name="Mica E."/>
            <person name="Jublot D."/>
            <person name="Poulain J."/>
            <person name="Bruyere C."/>
            <person name="Billault A."/>
            <person name="Segurens B."/>
            <person name="Gouyvenoux M."/>
            <person name="Ugarte E."/>
            <person name="Cattonaro F."/>
            <person name="Anthouard V."/>
            <person name="Vico V."/>
            <person name="Del Fabbro C."/>
            <person name="Alaux M."/>
            <person name="Di Gaspero G."/>
            <person name="Dumas V."/>
            <person name="Felice N."/>
            <person name="Paillard S."/>
            <person name="Juman I."/>
            <person name="Moroldo M."/>
            <person name="Scalabrin S."/>
            <person name="Canaguier A."/>
            <person name="Le Clainche I."/>
            <person name="Malacrida G."/>
            <person name="Durand E."/>
            <person name="Pesole G."/>
            <person name="Laucou V."/>
            <person name="Chatelet P."/>
            <person name="Merdinoglu D."/>
            <person name="Delledonne M."/>
            <person name="Pezzotti M."/>
            <person name="Lecharny A."/>
            <person name="Scarpelli C."/>
            <person name="Artiguenave F."/>
            <person name="Pe M.E."/>
            <person name="Valle G."/>
            <person name="Morgante M."/>
            <person name="Caboche M."/>
            <person name="Adam-Blondon A.-F."/>
            <person name="Weissenbach J."/>
            <person name="Quetier F."/>
            <person name="Wincker P."/>
        </authorList>
    </citation>
    <scope>NUCLEOTIDE SEQUENCE [LARGE SCALE GENOMIC DNA]</scope>
    <source>
        <strain evidence="6">cv. Pinot noir / PN40024</strain>
    </source>
</reference>
<dbReference type="PROSITE" id="PS00973">
    <property type="entry name" value="USP_2"/>
    <property type="match status" value="1"/>
</dbReference>
<dbReference type="AlphaFoldDB" id="F6I1Y1"/>
<evidence type="ECO:0000256" key="3">
    <source>
        <dbReference type="SAM" id="MobiDB-lite"/>
    </source>
</evidence>
<proteinExistence type="inferred from homology"/>
<feature type="region of interest" description="Disordered" evidence="3">
    <location>
        <begin position="668"/>
        <end position="722"/>
    </location>
</feature>
<dbReference type="GO" id="GO:0005829">
    <property type="term" value="C:cytosol"/>
    <property type="evidence" value="ECO:0000318"/>
    <property type="project" value="GO_Central"/>
</dbReference>
<evidence type="ECO:0000256" key="1">
    <source>
        <dbReference type="ARBA" id="ARBA00009085"/>
    </source>
</evidence>
<gene>
    <name evidence="5" type="ORF">VIT_00s0174g00260</name>
</gene>
<dbReference type="GO" id="GO:0004843">
    <property type="term" value="F:cysteine-type deubiquitinase activity"/>
    <property type="evidence" value="ECO:0000318"/>
    <property type="project" value="GO_Central"/>
</dbReference>
<dbReference type="PANTHER" id="PTHR24006">
    <property type="entry name" value="UBIQUITIN CARBOXYL-TERMINAL HYDROLASE"/>
    <property type="match status" value="1"/>
</dbReference>
<dbReference type="SMR" id="F6I1Y1"/>
<dbReference type="eggNOG" id="KOG1865">
    <property type="taxonomic scope" value="Eukaryota"/>
</dbReference>